<reference evidence="9 10" key="1">
    <citation type="submission" date="2018-07" db="EMBL/GenBank/DDBJ databases">
        <title>Sequencing the genomes of 1000 actinobacteria strains.</title>
        <authorList>
            <person name="Klenk H.-P."/>
        </authorList>
    </citation>
    <scope>NUCLEOTIDE SEQUENCE [LARGE SCALE GENOMIC DNA]</scope>
    <source>
        <strain evidence="9 10">DSM 14442</strain>
    </source>
</reference>
<organism evidence="9 10">
    <name type="scientific">Citricoccus muralis</name>
    <dbReference type="NCBI Taxonomy" id="169134"/>
    <lineage>
        <taxon>Bacteria</taxon>
        <taxon>Bacillati</taxon>
        <taxon>Actinomycetota</taxon>
        <taxon>Actinomycetes</taxon>
        <taxon>Micrococcales</taxon>
        <taxon>Micrococcaceae</taxon>
        <taxon>Citricoccus</taxon>
    </lineage>
</organism>
<dbReference type="PROSITE" id="PS50893">
    <property type="entry name" value="ABC_TRANSPORTER_2"/>
    <property type="match status" value="1"/>
</dbReference>
<keyword evidence="4" id="KW-0547">Nucleotide-binding</keyword>
<evidence type="ECO:0000256" key="5">
    <source>
        <dbReference type="ARBA" id="ARBA00022840"/>
    </source>
</evidence>
<feature type="region of interest" description="Disordered" evidence="7">
    <location>
        <begin position="323"/>
        <end position="365"/>
    </location>
</feature>
<dbReference type="SMART" id="SM00382">
    <property type="entry name" value="AAA"/>
    <property type="match status" value="1"/>
</dbReference>
<dbReference type="CDD" id="cd03230">
    <property type="entry name" value="ABC_DR_subfamily_A"/>
    <property type="match status" value="1"/>
</dbReference>
<dbReference type="GO" id="GO:0005524">
    <property type="term" value="F:ATP binding"/>
    <property type="evidence" value="ECO:0007669"/>
    <property type="project" value="UniProtKB-KW"/>
</dbReference>
<dbReference type="InterPro" id="IPR003593">
    <property type="entry name" value="AAA+_ATPase"/>
</dbReference>
<dbReference type="PANTHER" id="PTHR42711:SF5">
    <property type="entry name" value="ABC TRANSPORTER ATP-BINDING PROTEIN NATA"/>
    <property type="match status" value="1"/>
</dbReference>
<evidence type="ECO:0000256" key="1">
    <source>
        <dbReference type="ARBA" id="ARBA00004202"/>
    </source>
</evidence>
<dbReference type="Proteomes" id="UP000256727">
    <property type="component" value="Unassembled WGS sequence"/>
</dbReference>
<dbReference type="Pfam" id="PF00005">
    <property type="entry name" value="ABC_tran"/>
    <property type="match status" value="1"/>
</dbReference>
<evidence type="ECO:0000256" key="4">
    <source>
        <dbReference type="ARBA" id="ARBA00022741"/>
    </source>
</evidence>
<name>A0A3D9LFY0_9MICC</name>
<evidence type="ECO:0000256" key="2">
    <source>
        <dbReference type="ARBA" id="ARBA00005417"/>
    </source>
</evidence>
<comment type="caution">
    <text evidence="9">The sequence shown here is derived from an EMBL/GenBank/DDBJ whole genome shotgun (WGS) entry which is preliminary data.</text>
</comment>
<keyword evidence="3" id="KW-0813">Transport</keyword>
<dbReference type="GO" id="GO:0016887">
    <property type="term" value="F:ATP hydrolysis activity"/>
    <property type="evidence" value="ECO:0007669"/>
    <property type="project" value="InterPro"/>
</dbReference>
<proteinExistence type="inferred from homology"/>
<dbReference type="OrthoDB" id="9804819at2"/>
<protein>
    <submittedName>
        <fullName evidence="9">ABC-type multidrug transport system ATPase subunit</fullName>
    </submittedName>
</protein>
<evidence type="ECO:0000259" key="8">
    <source>
        <dbReference type="PROSITE" id="PS50893"/>
    </source>
</evidence>
<evidence type="ECO:0000256" key="6">
    <source>
        <dbReference type="ARBA" id="ARBA00023251"/>
    </source>
</evidence>
<comment type="subcellular location">
    <subcellularLocation>
        <location evidence="1">Cell membrane</location>
        <topology evidence="1">Peripheral membrane protein</topology>
    </subcellularLocation>
</comment>
<keyword evidence="6" id="KW-0046">Antibiotic resistance</keyword>
<dbReference type="GO" id="GO:0005886">
    <property type="term" value="C:plasma membrane"/>
    <property type="evidence" value="ECO:0007669"/>
    <property type="project" value="UniProtKB-SubCell"/>
</dbReference>
<dbReference type="RefSeq" id="WP_115933409.1">
    <property type="nucleotide sequence ID" value="NZ_QREH01000001.1"/>
</dbReference>
<evidence type="ECO:0000256" key="3">
    <source>
        <dbReference type="ARBA" id="ARBA00022448"/>
    </source>
</evidence>
<dbReference type="PANTHER" id="PTHR42711">
    <property type="entry name" value="ABC TRANSPORTER ATP-BINDING PROTEIN"/>
    <property type="match status" value="1"/>
</dbReference>
<evidence type="ECO:0000313" key="10">
    <source>
        <dbReference type="Proteomes" id="UP000256727"/>
    </source>
</evidence>
<dbReference type="InterPro" id="IPR027417">
    <property type="entry name" value="P-loop_NTPase"/>
</dbReference>
<dbReference type="SUPFAM" id="SSF52540">
    <property type="entry name" value="P-loop containing nucleoside triphosphate hydrolases"/>
    <property type="match status" value="1"/>
</dbReference>
<feature type="compositionally biased region" description="Low complexity" evidence="7">
    <location>
        <begin position="343"/>
        <end position="356"/>
    </location>
</feature>
<dbReference type="Gene3D" id="3.40.50.300">
    <property type="entry name" value="P-loop containing nucleotide triphosphate hydrolases"/>
    <property type="match status" value="1"/>
</dbReference>
<evidence type="ECO:0000256" key="7">
    <source>
        <dbReference type="SAM" id="MobiDB-lite"/>
    </source>
</evidence>
<feature type="domain" description="ABC transporter" evidence="8">
    <location>
        <begin position="25"/>
        <end position="255"/>
    </location>
</feature>
<dbReference type="GO" id="GO:0046677">
    <property type="term" value="P:response to antibiotic"/>
    <property type="evidence" value="ECO:0007669"/>
    <property type="project" value="UniProtKB-KW"/>
</dbReference>
<dbReference type="AlphaFoldDB" id="A0A3D9LFY0"/>
<feature type="region of interest" description="Disordered" evidence="7">
    <location>
        <begin position="1"/>
        <end position="24"/>
    </location>
</feature>
<accession>A0A3D9LFY0</accession>
<evidence type="ECO:0000313" key="9">
    <source>
        <dbReference type="EMBL" id="REE04327.1"/>
    </source>
</evidence>
<gene>
    <name evidence="9" type="ORF">C8E99_2162</name>
</gene>
<sequence>MTTDTRTGDSGEAPVPTSLDAPPGITVDSVTRSFGSVKALQGVDLTAPAGAITALVGPNGSGKTTLMLVLASLLKPDAGSVTIAGFDPLVHPAAVRRTTGWMPDTLGVWESLTAREILVTMGRFYGMDRDRVRSRAAQLLEWQELSTLADQPARVLSRGQQQRLSLARAILHDPQVLLLDEPASGLDPGSRIRLRDDLKQMAAAGKTILVSSHVLSELDEMADLAVFIQAGATVRVEDLSQEGAAGGRYLITALDAGPLHAALEHYSIAYRPEGKRRDSVSVEVASATEAADMLATLVGDGVRVLSFTPGTSRLEAAYLELDRRRPAEGPAARPASLPEPDAGRAGAAPRPGTRPGTRPDGRGME</sequence>
<dbReference type="InterPro" id="IPR003439">
    <property type="entry name" value="ABC_transporter-like_ATP-bd"/>
</dbReference>
<keyword evidence="10" id="KW-1185">Reference proteome</keyword>
<dbReference type="InterPro" id="IPR050763">
    <property type="entry name" value="ABC_transporter_ATP-binding"/>
</dbReference>
<comment type="similarity">
    <text evidence="2">Belongs to the ABC transporter superfamily.</text>
</comment>
<keyword evidence="5" id="KW-0067">ATP-binding</keyword>
<dbReference type="EMBL" id="QREH01000001">
    <property type="protein sequence ID" value="REE04327.1"/>
    <property type="molecule type" value="Genomic_DNA"/>
</dbReference>